<organism evidence="2 3">
    <name type="scientific">Tilletia horrida</name>
    <dbReference type="NCBI Taxonomy" id="155126"/>
    <lineage>
        <taxon>Eukaryota</taxon>
        <taxon>Fungi</taxon>
        <taxon>Dikarya</taxon>
        <taxon>Basidiomycota</taxon>
        <taxon>Ustilaginomycotina</taxon>
        <taxon>Exobasidiomycetes</taxon>
        <taxon>Tilletiales</taxon>
        <taxon>Tilletiaceae</taxon>
        <taxon>Tilletia</taxon>
    </lineage>
</organism>
<feature type="compositionally biased region" description="Low complexity" evidence="1">
    <location>
        <begin position="377"/>
        <end position="403"/>
    </location>
</feature>
<feature type="compositionally biased region" description="Low complexity" evidence="1">
    <location>
        <begin position="269"/>
        <end position="289"/>
    </location>
</feature>
<feature type="region of interest" description="Disordered" evidence="1">
    <location>
        <begin position="252"/>
        <end position="439"/>
    </location>
</feature>
<feature type="region of interest" description="Disordered" evidence="1">
    <location>
        <begin position="453"/>
        <end position="508"/>
    </location>
</feature>
<comment type="caution">
    <text evidence="2">The sequence shown here is derived from an EMBL/GenBank/DDBJ whole genome shotgun (WGS) entry which is preliminary data.</text>
</comment>
<reference evidence="2" key="1">
    <citation type="journal article" date="2023" name="PhytoFront">
        <title>Draft Genome Resources of Seven Strains of Tilletia horrida, Causal Agent of Kernel Smut of Rice.</title>
        <authorList>
            <person name="Khanal S."/>
            <person name="Antony Babu S."/>
            <person name="Zhou X.G."/>
        </authorList>
    </citation>
    <scope>NUCLEOTIDE SEQUENCE</scope>
    <source>
        <strain evidence="2">TX6</strain>
    </source>
</reference>
<feature type="compositionally biased region" description="Low complexity" evidence="1">
    <location>
        <begin position="55"/>
        <end position="79"/>
    </location>
</feature>
<keyword evidence="3" id="KW-1185">Reference proteome</keyword>
<proteinExistence type="predicted"/>
<feature type="compositionally biased region" description="Low complexity" evidence="1">
    <location>
        <begin position="149"/>
        <end position="164"/>
    </location>
</feature>
<dbReference type="Proteomes" id="UP001176517">
    <property type="component" value="Unassembled WGS sequence"/>
</dbReference>
<protein>
    <submittedName>
        <fullName evidence="2">Uncharacterized protein</fullName>
    </submittedName>
</protein>
<feature type="region of interest" description="Disordered" evidence="1">
    <location>
        <begin position="1"/>
        <end position="169"/>
    </location>
</feature>
<feature type="compositionally biased region" description="Polar residues" evidence="1">
    <location>
        <begin position="123"/>
        <end position="132"/>
    </location>
</feature>
<feature type="compositionally biased region" description="Low complexity" evidence="1">
    <location>
        <begin position="335"/>
        <end position="347"/>
    </location>
</feature>
<feature type="compositionally biased region" description="Polar residues" evidence="1">
    <location>
        <begin position="25"/>
        <end position="43"/>
    </location>
</feature>
<dbReference type="EMBL" id="JAPDMZ010000078">
    <property type="protein sequence ID" value="KAK0551350.1"/>
    <property type="molecule type" value="Genomic_DNA"/>
</dbReference>
<feature type="compositionally biased region" description="Low complexity" evidence="1">
    <location>
        <begin position="456"/>
        <end position="477"/>
    </location>
</feature>
<feature type="compositionally biased region" description="Polar residues" evidence="1">
    <location>
        <begin position="425"/>
        <end position="439"/>
    </location>
</feature>
<feature type="region of interest" description="Disordered" evidence="1">
    <location>
        <begin position="208"/>
        <end position="237"/>
    </location>
</feature>
<gene>
    <name evidence="2" type="ORF">OC846_003311</name>
</gene>
<feature type="compositionally biased region" description="Polar residues" evidence="1">
    <location>
        <begin position="348"/>
        <end position="361"/>
    </location>
</feature>
<evidence type="ECO:0000256" key="1">
    <source>
        <dbReference type="SAM" id="MobiDB-lite"/>
    </source>
</evidence>
<evidence type="ECO:0000313" key="3">
    <source>
        <dbReference type="Proteomes" id="UP001176517"/>
    </source>
</evidence>
<accession>A0AAN6GSN7</accession>
<sequence>MAIFSGLRSKRGGRRESIFGDSDEQPTNPKANNYATSPHSANATDVLGDSPSFASRTTRPPSESTSLRNRTSSSNMLRLFGSGKRSASTSHHDGPPHSATSSSKGEKRNVSSSASDAGHRTSRATSHSTARPGNNGHAGGGVFSQNNGSTAESLSSAPAAPRPSDLFAGKGVNWDELKLAGGSVSTSDTKRTDELQNYLKARRQWIPTFKTDSSAADGDKPPANLEEVSFGGAPAAPAGLMTLKDLEASHDRKQRLLSDLPISSGFNAGAGPASPIAGGSTSGSSSKPALVSRPSQSSSIRGVPDLQPARNQSFRQSPFVGGALTQSGSNSQIKNNTTTATTNTSSTLQRTVSPTGSTTLGSPLRSDKAPLSPTRKPAPSAASALLDAGKTNGNGNATTTPTKSVDTVSAPPRKSSVAGPLMNGAGTQDSGSSGATVTPSAAGLAVPALGEAGGEASTLASTATSDVAATAPSSASARVRPSMDSTTGFATPEARSEAAHAEQTPRAG</sequence>
<name>A0AAN6GSN7_9BASI</name>
<dbReference type="AlphaFoldDB" id="A0AAN6GSN7"/>
<feature type="compositionally biased region" description="Polar residues" evidence="1">
    <location>
        <begin position="324"/>
        <end position="334"/>
    </location>
</feature>
<evidence type="ECO:0000313" key="2">
    <source>
        <dbReference type="EMBL" id="KAK0551350.1"/>
    </source>
</evidence>